<sequence length="461" mass="52069">MKLAVIGASKGQYSLCLKARELGMETFCFAWDKDAVCKTIVDHFYPIDIFDTERIIGICREQGIQGVVSNGSDITAEVQAKVSDILGLNGTPYHVFRSLRDKYYIRRCLDKVEGLSQPRYYKYQGNDLQIYPCVVKPCVGSAKYGISYVDSPKKFRKAIDYAKKVDCNDILIEEFVEGKEISVEAISFHGQHEIVQITDKDALPPHFVETGHHQPADLPKDVSCRIKKIVPAILTVIGFTNGASHIEMKYAGSEIFVIEVNPRGGGGYISQILTYLSSGIDYLAAIIKVALNTFQGVQSLKDKNESFSGVYFLCKQSEQNLPLFTKTTDEPWIVEKKMASNQITENITNNDRSTYLIYQSDHKIGAITRHVFSLKDFNLGKQMFIDFMQHIEVKGRTGLLGGTLDKMWKENSVLAYYEGDKIISCMVMNEKTNQEFALPCVSNHVFEEMRNAKKLFETSYM</sequence>
<evidence type="ECO:0000259" key="5">
    <source>
        <dbReference type="PROSITE" id="PS50975"/>
    </source>
</evidence>
<accession>A0A2N6Q5Q0</accession>
<dbReference type="SUPFAM" id="SSF56059">
    <property type="entry name" value="Glutathione synthetase ATP-binding domain-like"/>
    <property type="match status" value="1"/>
</dbReference>
<dbReference type="Pfam" id="PF13535">
    <property type="entry name" value="ATP-grasp_4"/>
    <property type="match status" value="1"/>
</dbReference>
<dbReference type="PROSITE" id="PS50975">
    <property type="entry name" value="ATP_GRASP"/>
    <property type="match status" value="1"/>
</dbReference>
<dbReference type="Gene3D" id="3.40.50.20">
    <property type="match status" value="1"/>
</dbReference>
<proteinExistence type="predicted"/>
<dbReference type="GO" id="GO:0016874">
    <property type="term" value="F:ligase activity"/>
    <property type="evidence" value="ECO:0007669"/>
    <property type="project" value="UniProtKB-KW"/>
</dbReference>
<evidence type="ECO:0000256" key="1">
    <source>
        <dbReference type="ARBA" id="ARBA00022598"/>
    </source>
</evidence>
<evidence type="ECO:0000313" key="7">
    <source>
        <dbReference type="Proteomes" id="UP000235661"/>
    </source>
</evidence>
<comment type="caution">
    <text evidence="6">The sequence shown here is derived from an EMBL/GenBank/DDBJ whole genome shotgun (WGS) entry which is preliminary data.</text>
</comment>
<evidence type="ECO:0000256" key="4">
    <source>
        <dbReference type="PROSITE-ProRule" id="PRU00409"/>
    </source>
</evidence>
<name>A0A2N6Q5Q0_9BACT</name>
<dbReference type="InterPro" id="IPR013815">
    <property type="entry name" value="ATP_grasp_subdomain_1"/>
</dbReference>
<dbReference type="Proteomes" id="UP000235661">
    <property type="component" value="Unassembled WGS sequence"/>
</dbReference>
<dbReference type="Gene3D" id="3.30.1490.20">
    <property type="entry name" value="ATP-grasp fold, A domain"/>
    <property type="match status" value="1"/>
</dbReference>
<keyword evidence="1" id="KW-0436">Ligase</keyword>
<organism evidence="6 7">
    <name type="scientific">Hoylesella timonensis</name>
    <dbReference type="NCBI Taxonomy" id="386414"/>
    <lineage>
        <taxon>Bacteria</taxon>
        <taxon>Pseudomonadati</taxon>
        <taxon>Bacteroidota</taxon>
        <taxon>Bacteroidia</taxon>
        <taxon>Bacteroidales</taxon>
        <taxon>Prevotellaceae</taxon>
        <taxon>Hoylesella</taxon>
    </lineage>
</organism>
<dbReference type="PANTHER" id="PTHR43585">
    <property type="entry name" value="FUMIPYRROLE BIOSYNTHESIS PROTEIN C"/>
    <property type="match status" value="1"/>
</dbReference>
<feature type="domain" description="ATP-grasp" evidence="5">
    <location>
        <begin position="106"/>
        <end position="291"/>
    </location>
</feature>
<dbReference type="AlphaFoldDB" id="A0A2N6Q5Q0"/>
<dbReference type="InterPro" id="IPR011761">
    <property type="entry name" value="ATP-grasp"/>
</dbReference>
<keyword evidence="2 4" id="KW-0547">Nucleotide-binding</keyword>
<dbReference type="STRING" id="1122992.GCA_000455445_01469"/>
<dbReference type="GO" id="GO:0046872">
    <property type="term" value="F:metal ion binding"/>
    <property type="evidence" value="ECO:0007669"/>
    <property type="project" value="InterPro"/>
</dbReference>
<dbReference type="EMBL" id="PNGI01000010">
    <property type="protein sequence ID" value="PMC10331.1"/>
    <property type="molecule type" value="Genomic_DNA"/>
</dbReference>
<dbReference type="Gene3D" id="3.30.470.20">
    <property type="entry name" value="ATP-grasp fold, B domain"/>
    <property type="match status" value="1"/>
</dbReference>
<evidence type="ECO:0000313" key="6">
    <source>
        <dbReference type="EMBL" id="PMC10331.1"/>
    </source>
</evidence>
<reference evidence="6 7" key="1">
    <citation type="submission" date="2017-09" db="EMBL/GenBank/DDBJ databases">
        <title>Bacterial strain isolated from the female urinary microbiota.</title>
        <authorList>
            <person name="Thomas-White K."/>
            <person name="Kumar N."/>
            <person name="Forster S."/>
            <person name="Putonti C."/>
            <person name="Lawley T."/>
            <person name="Wolfe A.J."/>
        </authorList>
    </citation>
    <scope>NUCLEOTIDE SEQUENCE [LARGE SCALE GENOMIC DNA]</scope>
    <source>
        <strain evidence="6 7">UMB0818</strain>
    </source>
</reference>
<evidence type="ECO:0000256" key="3">
    <source>
        <dbReference type="ARBA" id="ARBA00022840"/>
    </source>
</evidence>
<protein>
    <submittedName>
        <fullName evidence="6">Carbamoyl-phosphate-synthetase</fullName>
    </submittedName>
</protein>
<dbReference type="InterPro" id="IPR052032">
    <property type="entry name" value="ATP-dep_AA_Ligase"/>
</dbReference>
<dbReference type="PANTHER" id="PTHR43585:SF2">
    <property type="entry name" value="ATP-GRASP ENZYME FSQD"/>
    <property type="match status" value="1"/>
</dbReference>
<keyword evidence="3 4" id="KW-0067">ATP-binding</keyword>
<dbReference type="GO" id="GO:0005524">
    <property type="term" value="F:ATP binding"/>
    <property type="evidence" value="ECO:0007669"/>
    <property type="project" value="UniProtKB-UniRule"/>
</dbReference>
<dbReference type="RefSeq" id="WP_102188314.1">
    <property type="nucleotide sequence ID" value="NZ_PNGI01000010.1"/>
</dbReference>
<evidence type="ECO:0000256" key="2">
    <source>
        <dbReference type="ARBA" id="ARBA00022741"/>
    </source>
</evidence>
<gene>
    <name evidence="6" type="ORF">CJ232_05775</name>
</gene>